<keyword evidence="8 13" id="KW-0460">Magnesium</keyword>
<keyword evidence="6 13" id="KW-0227">DNA damage</keyword>
<evidence type="ECO:0000256" key="11">
    <source>
        <dbReference type="ARBA" id="ARBA00023447"/>
    </source>
</evidence>
<dbReference type="STRING" id="1620.IV67_GL000570"/>
<evidence type="ECO:0000256" key="9">
    <source>
        <dbReference type="ARBA" id="ARBA00023172"/>
    </source>
</evidence>
<keyword evidence="5 13" id="KW-0255">Endonuclease</keyword>
<evidence type="ECO:0000313" key="16">
    <source>
        <dbReference type="EMBL" id="KRN77057.1"/>
    </source>
</evidence>
<dbReference type="Pfam" id="PF03838">
    <property type="entry name" value="RecU"/>
    <property type="match status" value="1"/>
</dbReference>
<evidence type="ECO:0000256" key="6">
    <source>
        <dbReference type="ARBA" id="ARBA00022763"/>
    </source>
</evidence>
<evidence type="ECO:0000256" key="12">
    <source>
        <dbReference type="ARBA" id="ARBA00029523"/>
    </source>
</evidence>
<evidence type="ECO:0000256" key="3">
    <source>
        <dbReference type="ARBA" id="ARBA00022722"/>
    </source>
</evidence>
<feature type="site" description="Transition state stabilizer" evidence="13">
    <location>
        <position position="101"/>
    </location>
</feature>
<feature type="binding site" evidence="13">
    <location>
        <position position="99"/>
    </location>
    <ligand>
        <name>Mg(2+)</name>
        <dbReference type="ChEBI" id="CHEBI:18420"/>
    </ligand>
</feature>
<keyword evidence="17" id="KW-1185">Reference proteome</keyword>
<dbReference type="Proteomes" id="UP000051673">
    <property type="component" value="Unassembled WGS sequence"/>
</dbReference>
<evidence type="ECO:0000256" key="5">
    <source>
        <dbReference type="ARBA" id="ARBA00022759"/>
    </source>
</evidence>
<evidence type="ECO:0000256" key="13">
    <source>
        <dbReference type="HAMAP-Rule" id="MF_00130"/>
    </source>
</evidence>
<keyword evidence="7 13" id="KW-0378">Hydrolase</keyword>
<dbReference type="EMBL" id="JQCD01000024">
    <property type="protein sequence ID" value="KRN77057.1"/>
    <property type="molecule type" value="Genomic_DNA"/>
</dbReference>
<comment type="caution">
    <text evidence="16">The sequence shown here is derived from an EMBL/GenBank/DDBJ whole genome shotgun (WGS) entry which is preliminary data.</text>
</comment>
<comment type="function">
    <text evidence="13">Endonuclease that resolves Holliday junction intermediates in genetic recombination. Cleaves mobile four-strand junctions by introducing symmetrical nicks in paired strands. Promotes annealing of linear ssDNA with homologous dsDNA. Required for DNA repair, homologous recombination and chromosome segregation.</text>
</comment>
<dbReference type="InterPro" id="IPR011856">
    <property type="entry name" value="tRNA_endonuc-like_dom_sf"/>
</dbReference>
<dbReference type="HAMAP" id="MF_00130">
    <property type="entry name" value="RecU"/>
    <property type="match status" value="1"/>
</dbReference>
<dbReference type="GO" id="GO:0005737">
    <property type="term" value="C:cytoplasm"/>
    <property type="evidence" value="ECO:0007669"/>
    <property type="project" value="UniProtKB-SubCell"/>
</dbReference>
<gene>
    <name evidence="13" type="primary">recU</name>
    <name evidence="16" type="ORF">IV67_GL000570</name>
</gene>
<feature type="binding site" evidence="13">
    <location>
        <position position="86"/>
    </location>
    <ligand>
        <name>Mg(2+)</name>
        <dbReference type="ChEBI" id="CHEBI:18420"/>
    </ligand>
</feature>
<dbReference type="GO" id="GO:0007059">
    <property type="term" value="P:chromosome segregation"/>
    <property type="evidence" value="ECO:0007669"/>
    <property type="project" value="UniProtKB-UniRule"/>
</dbReference>
<dbReference type="GO" id="GO:0003676">
    <property type="term" value="F:nucleic acid binding"/>
    <property type="evidence" value="ECO:0007669"/>
    <property type="project" value="InterPro"/>
</dbReference>
<evidence type="ECO:0000256" key="7">
    <source>
        <dbReference type="ARBA" id="ARBA00022801"/>
    </source>
</evidence>
<dbReference type="GO" id="GO:0008821">
    <property type="term" value="F:crossover junction DNA endonuclease activity"/>
    <property type="evidence" value="ECO:0007669"/>
    <property type="project" value="UniProtKB-EC"/>
</dbReference>
<dbReference type="GO" id="GO:0006310">
    <property type="term" value="P:DNA recombination"/>
    <property type="evidence" value="ECO:0007669"/>
    <property type="project" value="UniProtKB-UniRule"/>
</dbReference>
<comment type="similarity">
    <text evidence="11 13">Belongs to the RecU family.</text>
</comment>
<dbReference type="PATRIC" id="fig|1620.3.peg.577"/>
<evidence type="ECO:0000256" key="8">
    <source>
        <dbReference type="ARBA" id="ARBA00022842"/>
    </source>
</evidence>
<evidence type="ECO:0000256" key="15">
    <source>
        <dbReference type="SAM" id="MobiDB-lite"/>
    </source>
</evidence>
<evidence type="ECO:0000256" key="10">
    <source>
        <dbReference type="ARBA" id="ARBA00023204"/>
    </source>
</evidence>
<dbReference type="InterPro" id="IPR011335">
    <property type="entry name" value="Restrct_endonuc-II-like"/>
</dbReference>
<dbReference type="InterPro" id="IPR004612">
    <property type="entry name" value="Resolv_RecU"/>
</dbReference>
<dbReference type="PIRSF" id="PIRSF037785">
    <property type="entry name" value="RecU"/>
    <property type="match status" value="1"/>
</dbReference>
<comment type="catalytic activity">
    <reaction evidence="13">
        <text>Endonucleolytic cleavage at a junction such as a reciprocal single-stranded crossover between two homologous DNA duplexes (Holliday junction).</text>
        <dbReference type="EC" id="3.1.21.10"/>
    </reaction>
</comment>
<feature type="compositionally biased region" description="Polar residues" evidence="15">
    <location>
        <begin position="9"/>
        <end position="25"/>
    </location>
</feature>
<keyword evidence="9 13" id="KW-0233">DNA recombination</keyword>
<evidence type="ECO:0000256" key="2">
    <source>
        <dbReference type="ARBA" id="ARBA00022490"/>
    </source>
</evidence>
<feature type="binding site" evidence="13">
    <location>
        <position position="84"/>
    </location>
    <ligand>
        <name>Mg(2+)</name>
        <dbReference type="ChEBI" id="CHEBI:18420"/>
    </ligand>
</feature>
<organism evidence="16 17">
    <name type="scientific">Weissella minor</name>
    <dbReference type="NCBI Taxonomy" id="1620"/>
    <lineage>
        <taxon>Bacteria</taxon>
        <taxon>Bacillati</taxon>
        <taxon>Bacillota</taxon>
        <taxon>Bacilli</taxon>
        <taxon>Lactobacillales</taxon>
        <taxon>Lactobacillaceae</taxon>
        <taxon>Weissella</taxon>
    </lineage>
</organism>
<dbReference type="OrthoDB" id="9783592at2"/>
<keyword evidence="2 13" id="KW-0963">Cytoplasm</keyword>
<accession>A0A0R2JIG6</accession>
<evidence type="ECO:0000256" key="4">
    <source>
        <dbReference type="ARBA" id="ARBA00022723"/>
    </source>
</evidence>
<feature type="region of interest" description="Disordered" evidence="15">
    <location>
        <begin position="1"/>
        <end position="25"/>
    </location>
</feature>
<name>A0A0R2JIG6_9LACO</name>
<dbReference type="NCBIfam" id="NF002584">
    <property type="entry name" value="PRK02234.1-5"/>
    <property type="match status" value="1"/>
</dbReference>
<dbReference type="CDD" id="cd22354">
    <property type="entry name" value="RecU-like"/>
    <property type="match status" value="1"/>
</dbReference>
<dbReference type="AlphaFoldDB" id="A0A0R2JIG6"/>
<dbReference type="NCBIfam" id="TIGR00648">
    <property type="entry name" value="recU"/>
    <property type="match status" value="1"/>
</dbReference>
<keyword evidence="3 13" id="KW-0540">Nuclease</keyword>
<evidence type="ECO:0000256" key="1">
    <source>
        <dbReference type="ARBA" id="ARBA00004496"/>
    </source>
</evidence>
<dbReference type="SUPFAM" id="SSF52980">
    <property type="entry name" value="Restriction endonuclease-like"/>
    <property type="match status" value="1"/>
</dbReference>
<dbReference type="GO" id="GO:0000287">
    <property type="term" value="F:magnesium ion binding"/>
    <property type="evidence" value="ECO:0007669"/>
    <property type="project" value="UniProtKB-UniRule"/>
</dbReference>
<evidence type="ECO:0000256" key="14">
    <source>
        <dbReference type="NCBIfam" id="TIGR00648"/>
    </source>
</evidence>
<keyword evidence="4 13" id="KW-0479">Metal-binding</keyword>
<protein>
    <recommendedName>
        <fullName evidence="12 13">Holliday junction resolvase RecU</fullName>
        <ecNumber evidence="13 14">3.1.21.10</ecNumber>
    </recommendedName>
    <alternativeName>
        <fullName evidence="13">Recombination protein U homolog</fullName>
    </alternativeName>
</protein>
<feature type="binding site" evidence="13">
    <location>
        <position position="118"/>
    </location>
    <ligand>
        <name>Mg(2+)</name>
        <dbReference type="ChEBI" id="CHEBI:18420"/>
    </ligand>
</feature>
<keyword evidence="10 13" id="KW-0234">DNA repair</keyword>
<sequence length="203" mass="23562">MAIKYPNGKQFTTGQMTHRQHKPTNQAKRGMTLEEELNHANAYYLATDRAVIHKKPTPIQIVHVDYPARSAAKITEAYFREASTTDYNGIYQGNYIDFDAKETANKNSFPLKNVHNHQVVHLKKVIEQGGLGFMVIRFSKRSETFVIWAQLLFEYWDQQEQRKSIPYDVIVEQGEQILPSLNPALPYLDAIDQLLSQRKFKEY</sequence>
<comment type="cofactor">
    <cofactor evidence="13">
        <name>Mg(2+)</name>
        <dbReference type="ChEBI" id="CHEBI:18420"/>
    </cofactor>
    <text evidence="13">Binds 1 Mg(2+) ion per subunit.</text>
</comment>
<reference evidence="16 17" key="1">
    <citation type="journal article" date="2015" name="Genome Announc.">
        <title>Expanding the biotechnology potential of lactobacilli through comparative genomics of 213 strains and associated genera.</title>
        <authorList>
            <person name="Sun Z."/>
            <person name="Harris H.M."/>
            <person name="McCann A."/>
            <person name="Guo C."/>
            <person name="Argimon S."/>
            <person name="Zhang W."/>
            <person name="Yang X."/>
            <person name="Jeffery I.B."/>
            <person name="Cooney J.C."/>
            <person name="Kagawa T.F."/>
            <person name="Liu W."/>
            <person name="Song Y."/>
            <person name="Salvetti E."/>
            <person name="Wrobel A."/>
            <person name="Rasinkangas P."/>
            <person name="Parkhill J."/>
            <person name="Rea M.C."/>
            <person name="O'Sullivan O."/>
            <person name="Ritari J."/>
            <person name="Douillard F.P."/>
            <person name="Paul Ross R."/>
            <person name="Yang R."/>
            <person name="Briner A.E."/>
            <person name="Felis G.E."/>
            <person name="de Vos W.M."/>
            <person name="Barrangou R."/>
            <person name="Klaenhammer T.R."/>
            <person name="Caufield P.W."/>
            <person name="Cui Y."/>
            <person name="Zhang H."/>
            <person name="O'Toole P.W."/>
        </authorList>
    </citation>
    <scope>NUCLEOTIDE SEQUENCE [LARGE SCALE GENOMIC DNA]</scope>
    <source>
        <strain evidence="16 17">DSM 20014</strain>
    </source>
</reference>
<dbReference type="Gene3D" id="3.40.1350.10">
    <property type="match status" value="1"/>
</dbReference>
<dbReference type="RefSeq" id="WP_057787975.1">
    <property type="nucleotide sequence ID" value="NZ_JQCD01000024.1"/>
</dbReference>
<dbReference type="EC" id="3.1.21.10" evidence="13 14"/>
<comment type="subcellular location">
    <subcellularLocation>
        <location evidence="1 13">Cytoplasm</location>
    </subcellularLocation>
</comment>
<dbReference type="GO" id="GO:0006281">
    <property type="term" value="P:DNA repair"/>
    <property type="evidence" value="ECO:0007669"/>
    <property type="project" value="UniProtKB-UniRule"/>
</dbReference>
<evidence type="ECO:0000313" key="17">
    <source>
        <dbReference type="Proteomes" id="UP000051673"/>
    </source>
</evidence>
<proteinExistence type="inferred from homology"/>